<reference evidence="3" key="1">
    <citation type="journal article" date="2014" name="Proc. Natl. Acad. Sci. U.S.A.">
        <title>Extensive sampling of basidiomycete genomes demonstrates inadequacy of the white-rot/brown-rot paradigm for wood decay fungi.</title>
        <authorList>
            <person name="Riley R."/>
            <person name="Salamov A.A."/>
            <person name="Brown D.W."/>
            <person name="Nagy L.G."/>
            <person name="Floudas D."/>
            <person name="Held B.W."/>
            <person name="Levasseur A."/>
            <person name="Lombard V."/>
            <person name="Morin E."/>
            <person name="Otillar R."/>
            <person name="Lindquist E.A."/>
            <person name="Sun H."/>
            <person name="LaButti K.M."/>
            <person name="Schmutz J."/>
            <person name="Jabbour D."/>
            <person name="Luo H."/>
            <person name="Baker S.E."/>
            <person name="Pisabarro A.G."/>
            <person name="Walton J.D."/>
            <person name="Blanchette R.A."/>
            <person name="Henrissat B."/>
            <person name="Martin F."/>
            <person name="Cullen D."/>
            <person name="Hibbett D.S."/>
            <person name="Grigoriev I.V."/>
        </authorList>
    </citation>
    <scope>NUCLEOTIDE SEQUENCE [LARGE SCALE GENOMIC DNA]</scope>
    <source>
        <strain evidence="3">MUCL 33604</strain>
    </source>
</reference>
<dbReference type="InParanoid" id="A0A067PKS8"/>
<name>A0A067PKS8_9AGAM</name>
<dbReference type="Proteomes" id="UP000027265">
    <property type="component" value="Unassembled WGS sequence"/>
</dbReference>
<evidence type="ECO:0000313" key="3">
    <source>
        <dbReference type="Proteomes" id="UP000027265"/>
    </source>
</evidence>
<feature type="compositionally biased region" description="Polar residues" evidence="1">
    <location>
        <begin position="91"/>
        <end position="100"/>
    </location>
</feature>
<keyword evidence="3" id="KW-1185">Reference proteome</keyword>
<protein>
    <submittedName>
        <fullName evidence="2">Uncharacterized protein</fullName>
    </submittedName>
</protein>
<sequence>MDRLLVNIEPRTNTGWNTTIVEFRQLWRHLSSSNLGWCAVRLSISEPPDISVSSIVVRTALSITLPTPKTKRYDRRSLFRNVSSPFRVHCPNSSSTTSSIHLEGSNHHSSRSLWRSGRLGHK</sequence>
<dbReference type="HOGENOM" id="CLU_2027077_0_0_1"/>
<feature type="compositionally biased region" description="Low complexity" evidence="1">
    <location>
        <begin position="111"/>
        <end position="122"/>
    </location>
</feature>
<proteinExistence type="predicted"/>
<feature type="region of interest" description="Disordered" evidence="1">
    <location>
        <begin position="89"/>
        <end position="122"/>
    </location>
</feature>
<accession>A0A067PKS8</accession>
<dbReference type="AlphaFoldDB" id="A0A067PKS8"/>
<organism evidence="2 3">
    <name type="scientific">Jaapia argillacea MUCL 33604</name>
    <dbReference type="NCBI Taxonomy" id="933084"/>
    <lineage>
        <taxon>Eukaryota</taxon>
        <taxon>Fungi</taxon>
        <taxon>Dikarya</taxon>
        <taxon>Basidiomycota</taxon>
        <taxon>Agaricomycotina</taxon>
        <taxon>Agaricomycetes</taxon>
        <taxon>Agaricomycetidae</taxon>
        <taxon>Jaapiales</taxon>
        <taxon>Jaapiaceae</taxon>
        <taxon>Jaapia</taxon>
    </lineage>
</organism>
<gene>
    <name evidence="2" type="ORF">JAAARDRAFT_500686</name>
</gene>
<dbReference type="EMBL" id="KL197746">
    <property type="protein sequence ID" value="KDQ51642.1"/>
    <property type="molecule type" value="Genomic_DNA"/>
</dbReference>
<evidence type="ECO:0000313" key="2">
    <source>
        <dbReference type="EMBL" id="KDQ51642.1"/>
    </source>
</evidence>
<evidence type="ECO:0000256" key="1">
    <source>
        <dbReference type="SAM" id="MobiDB-lite"/>
    </source>
</evidence>